<feature type="region of interest" description="Disordered" evidence="4">
    <location>
        <begin position="1"/>
        <end position="68"/>
    </location>
</feature>
<evidence type="ECO:0000256" key="2">
    <source>
        <dbReference type="ARBA" id="ARBA00022658"/>
    </source>
</evidence>
<name>A0A6J2UP72_CHACN</name>
<dbReference type="PROSITE" id="PS51021">
    <property type="entry name" value="BAR"/>
    <property type="match status" value="1"/>
</dbReference>
<dbReference type="InParanoid" id="A0A6J2UP72"/>
<dbReference type="SUPFAM" id="SSF103657">
    <property type="entry name" value="BAR/IMD domain-like"/>
    <property type="match status" value="1"/>
</dbReference>
<keyword evidence="8" id="KW-1185">Reference proteome</keyword>
<protein>
    <submittedName>
        <fullName evidence="9">Rho guanine nucleotide exchange factor 37</fullName>
    </submittedName>
</protein>
<dbReference type="OrthoDB" id="6244550at2759"/>
<evidence type="ECO:0000259" key="7">
    <source>
        <dbReference type="PROSITE" id="PS51021"/>
    </source>
</evidence>
<evidence type="ECO:0000313" key="8">
    <source>
        <dbReference type="Proteomes" id="UP000504632"/>
    </source>
</evidence>
<dbReference type="InterPro" id="IPR000219">
    <property type="entry name" value="DH_dom"/>
</dbReference>
<dbReference type="SUPFAM" id="SSF50044">
    <property type="entry name" value="SH3-domain"/>
    <property type="match status" value="2"/>
</dbReference>
<accession>A0A6J2UP72</accession>
<dbReference type="Pfam" id="PF00018">
    <property type="entry name" value="SH3_1"/>
    <property type="match status" value="1"/>
</dbReference>
<dbReference type="InterPro" id="IPR036028">
    <property type="entry name" value="SH3-like_dom_sf"/>
</dbReference>
<dbReference type="FunFam" id="2.30.30.40:FF:000174">
    <property type="entry name" value="rho guanine nucleotide exchange factor 37"/>
    <property type="match status" value="1"/>
</dbReference>
<evidence type="ECO:0000256" key="4">
    <source>
        <dbReference type="SAM" id="MobiDB-lite"/>
    </source>
</evidence>
<keyword evidence="1 3" id="KW-0728">SH3 domain</keyword>
<dbReference type="SUPFAM" id="SSF48065">
    <property type="entry name" value="DBL homology domain (DH-domain)"/>
    <property type="match status" value="1"/>
</dbReference>
<dbReference type="Pfam" id="PF00621">
    <property type="entry name" value="RhoGEF"/>
    <property type="match status" value="1"/>
</dbReference>
<dbReference type="PROSITE" id="PS50002">
    <property type="entry name" value="SH3"/>
    <property type="match status" value="1"/>
</dbReference>
<dbReference type="AlphaFoldDB" id="A0A6J2UP72"/>
<dbReference type="SMART" id="SM00326">
    <property type="entry name" value="SH3"/>
    <property type="match status" value="2"/>
</dbReference>
<dbReference type="SMART" id="SM00325">
    <property type="entry name" value="RhoGEF"/>
    <property type="match status" value="1"/>
</dbReference>
<dbReference type="GeneID" id="115805422"/>
<dbReference type="Gene3D" id="2.30.30.40">
    <property type="entry name" value="SH3 Domains"/>
    <property type="match status" value="2"/>
</dbReference>
<dbReference type="FunFam" id="2.30.30.40:FF:000177">
    <property type="entry name" value="Rho guanine nucleotide exchange factor (GEF) 37"/>
    <property type="match status" value="1"/>
</dbReference>
<dbReference type="RefSeq" id="XP_030621859.1">
    <property type="nucleotide sequence ID" value="XM_030765999.1"/>
</dbReference>
<dbReference type="InterPro" id="IPR004148">
    <property type="entry name" value="BAR_dom"/>
</dbReference>
<organism evidence="8 9">
    <name type="scientific">Chanos chanos</name>
    <name type="common">Milkfish</name>
    <name type="synonym">Mugil chanos</name>
    <dbReference type="NCBI Taxonomy" id="29144"/>
    <lineage>
        <taxon>Eukaryota</taxon>
        <taxon>Metazoa</taxon>
        <taxon>Chordata</taxon>
        <taxon>Craniata</taxon>
        <taxon>Vertebrata</taxon>
        <taxon>Euteleostomi</taxon>
        <taxon>Actinopterygii</taxon>
        <taxon>Neopterygii</taxon>
        <taxon>Teleostei</taxon>
        <taxon>Ostariophysi</taxon>
        <taxon>Gonorynchiformes</taxon>
        <taxon>Chanidae</taxon>
        <taxon>Chanos</taxon>
    </lineage>
</organism>
<dbReference type="FunFam" id="1.20.1270.60:FF:000099">
    <property type="entry name" value="Rho guanine nucleotide exchange factor 37"/>
    <property type="match status" value="1"/>
</dbReference>
<dbReference type="InterPro" id="IPR051492">
    <property type="entry name" value="Dynamin-Rho_GEF"/>
</dbReference>
<evidence type="ECO:0000256" key="3">
    <source>
        <dbReference type="PROSITE-ProRule" id="PRU00192"/>
    </source>
</evidence>
<evidence type="ECO:0000256" key="1">
    <source>
        <dbReference type="ARBA" id="ARBA00022443"/>
    </source>
</evidence>
<dbReference type="FunFam" id="1.20.900.10:FF:000063">
    <property type="entry name" value="Rho guanine nucleotide exchange factor (GEF) 37"/>
    <property type="match status" value="1"/>
</dbReference>
<dbReference type="CTD" id="389337"/>
<feature type="compositionally biased region" description="Acidic residues" evidence="4">
    <location>
        <begin position="35"/>
        <end position="47"/>
    </location>
</feature>
<dbReference type="InterPro" id="IPR027267">
    <property type="entry name" value="AH/BAR_dom_sf"/>
</dbReference>
<dbReference type="PROSITE" id="PS50010">
    <property type="entry name" value="DH_2"/>
    <property type="match status" value="1"/>
</dbReference>
<evidence type="ECO:0000259" key="5">
    <source>
        <dbReference type="PROSITE" id="PS50002"/>
    </source>
</evidence>
<dbReference type="InterPro" id="IPR035899">
    <property type="entry name" value="DBL_dom_sf"/>
</dbReference>
<proteinExistence type="predicted"/>
<gene>
    <name evidence="9" type="primary">arhgef37</name>
</gene>
<sequence length="723" mass="81910">MESSLRLDAPPVGRCRRQETAEEPGLSEGAKGEEVPEENVGEDDEEVEKTREEEESKEEESERLAAKERAAQKQLMAIEEFVHTERNYLKNLQLCTVNIRRNLQEIQPPLPNLDSMFEHIGGVIDVSGRLLSLLDQAQMQSGDPRYLETLCNSFLSLSHDIEMAYKEYLANYNNITAVENSYKQKGAQWQEMIRVIKTSAPDVNASTLSFFLVMPVQRIARYPLLLQTVQKHTDPRHPAYALLEQTGRAAVQLNCEINEYKRFREVADKYKKTENLTIKDKINRLSGHSIAKKTARLSQYIKHETGIVPKHVDEEFDALLGFFLLLEKGITDLHVNMRDYLSHLQRFLSCRPEEADLDLEGEKAALFSKEITVALRQWIYPTYERRLKTLVFKPLCSLQELLAGPRNLIRKRQDKLLDFELLEEKSSLNYEEQAVAATYRTINTLLLTELPQFNGKALQLLWNILGAFACLQRDLTAEMEQLASSFTHQLSHSHLEPSAFWEWAESSVLEGAKNLESLCQRVQEALNVPIVQPLSPGSQKRLRALMDRYGPEKIYQLTGPAVAARDLDLNLSKGELVAVVSEMDTRGDRRRWLVDAGGLKGYVPASKLTRYHQLTADAPKSPHLTVASSGPGPRRHSYTPGTQPAVTMAMPCFQVFAGYDFTARSSHELSLRAGEPLQIVEPHDKRGNAEWSLVEARGQRGYVPSNYLAILPSVVASPTLPYR</sequence>
<dbReference type="PANTHER" id="PTHR22834">
    <property type="entry name" value="NUCLEAR FUSION PROTEIN FUS2"/>
    <property type="match status" value="1"/>
</dbReference>
<feature type="domain" description="BAR" evidence="7">
    <location>
        <begin position="301"/>
        <end position="499"/>
    </location>
</feature>
<evidence type="ECO:0000259" key="6">
    <source>
        <dbReference type="PROSITE" id="PS50010"/>
    </source>
</evidence>
<dbReference type="PANTHER" id="PTHR22834:SF9">
    <property type="entry name" value="RHO GUANINE NUCLEOTIDE EXCHANGE FACTOR 37"/>
    <property type="match status" value="1"/>
</dbReference>
<dbReference type="InterPro" id="IPR001452">
    <property type="entry name" value="SH3_domain"/>
</dbReference>
<feature type="domain" description="DH" evidence="6">
    <location>
        <begin position="73"/>
        <end position="260"/>
    </location>
</feature>
<feature type="domain" description="SH3" evidence="5">
    <location>
        <begin position="650"/>
        <end position="713"/>
    </location>
</feature>
<feature type="compositionally biased region" description="Basic and acidic residues" evidence="4">
    <location>
        <begin position="48"/>
        <end position="68"/>
    </location>
</feature>
<dbReference type="GO" id="GO:0005737">
    <property type="term" value="C:cytoplasm"/>
    <property type="evidence" value="ECO:0007669"/>
    <property type="project" value="InterPro"/>
</dbReference>
<dbReference type="Gene3D" id="1.20.900.10">
    <property type="entry name" value="Dbl homology (DH) domain"/>
    <property type="match status" value="1"/>
</dbReference>
<keyword evidence="2" id="KW-0344">Guanine-nucleotide releasing factor</keyword>
<dbReference type="GO" id="GO:0005085">
    <property type="term" value="F:guanyl-nucleotide exchange factor activity"/>
    <property type="evidence" value="ECO:0007669"/>
    <property type="project" value="UniProtKB-KW"/>
</dbReference>
<dbReference type="FunCoup" id="A0A6J2UP72">
    <property type="interactions" value="211"/>
</dbReference>
<dbReference type="Gene3D" id="1.20.1270.60">
    <property type="entry name" value="Arfaptin homology (AH) domain/BAR domain"/>
    <property type="match status" value="1"/>
</dbReference>
<reference evidence="9" key="1">
    <citation type="submission" date="2025-08" db="UniProtKB">
        <authorList>
            <consortium name="RefSeq"/>
        </authorList>
    </citation>
    <scope>IDENTIFICATION</scope>
</reference>
<evidence type="ECO:0000313" key="9">
    <source>
        <dbReference type="RefSeq" id="XP_030621859.1"/>
    </source>
</evidence>
<dbReference type="Proteomes" id="UP000504632">
    <property type="component" value="Chromosome 2"/>
</dbReference>